<organism evidence="2 3">
    <name type="scientific">Macrolepiota fuliginosa MF-IS2</name>
    <dbReference type="NCBI Taxonomy" id="1400762"/>
    <lineage>
        <taxon>Eukaryota</taxon>
        <taxon>Fungi</taxon>
        <taxon>Dikarya</taxon>
        <taxon>Basidiomycota</taxon>
        <taxon>Agaricomycotina</taxon>
        <taxon>Agaricomycetes</taxon>
        <taxon>Agaricomycetidae</taxon>
        <taxon>Agaricales</taxon>
        <taxon>Agaricineae</taxon>
        <taxon>Agaricaceae</taxon>
        <taxon>Macrolepiota</taxon>
    </lineage>
</organism>
<accession>A0A9P6C4X3</accession>
<feature type="region of interest" description="Disordered" evidence="1">
    <location>
        <begin position="467"/>
        <end position="514"/>
    </location>
</feature>
<dbReference type="AlphaFoldDB" id="A0A9P6C4X3"/>
<proteinExistence type="predicted"/>
<dbReference type="PANTHER" id="PTHR15154:SF2">
    <property type="entry name" value="HAMARTIN"/>
    <property type="match status" value="1"/>
</dbReference>
<gene>
    <name evidence="2" type="ORF">P691DRAFT_805185</name>
</gene>
<dbReference type="GO" id="GO:0033596">
    <property type="term" value="C:TSC1-TSC2 complex"/>
    <property type="evidence" value="ECO:0007669"/>
    <property type="project" value="TreeGrafter"/>
</dbReference>
<evidence type="ECO:0000256" key="1">
    <source>
        <dbReference type="SAM" id="MobiDB-lite"/>
    </source>
</evidence>
<sequence length="677" mass="76800">MPISLSRQIHAVLSGTPDALPLDELLAQVDDFVMECSSSEEPEELIAHLEEELQVVYHDVVDYTNLRQGEIFLTVLRHLAPVIPSTSVISWFDLVLRPALREPKLPTTPVNYAKELIIQAIKKNKDVYSDRIENYAERVAGFRKRVFDLYLLDAFNEGSENDILEWAGLEEEERQKRTCWKANLEDVLIKYGQENPEDLFTEILTHFVNPSSRLQLFTLLNLLSSHPSYPVVAPILSEHHLLTALLRSIFLDNSSTLCTAGLTFLAKTLPYFAVYAREKLRYFLPRFLAVLARVLCWKERYPTLPGAGDGPPDAQLERELSEITQKKLHIQSDIQWQRLDMSFNATTSHPPDSRPFFSTLFYLYPSNVLKFLRGPVEYLDSFGVQSPYVESWKGAFDEDEIRRRSENLLREHICHPLLLWKSASNELATNEFWSKYSISRITSEAMMLDIRNLAAGLRARYGFTASNDLPLPPEEGEEAKEIEAEGEGEEREKETEDVEGEEEHDLPGVSPITTDERPRFITPLELSSGKATISLAGMVHATHALKANIDVDIVMSDAQWTVSTFPSRSPSPSKQRVIPPGANWESGTIGHVAQAISALQREVLLLRNGLNFELWVQRENVKHIGRLYQDRVLMKSAEAERQGLVCVFSLDTSLSYSGELVIPVQQTTKVSRSGYRS</sequence>
<dbReference type="PANTHER" id="PTHR15154">
    <property type="entry name" value="HAMARTIN"/>
    <property type="match status" value="1"/>
</dbReference>
<keyword evidence="3" id="KW-1185">Reference proteome</keyword>
<name>A0A9P6C4X3_9AGAR</name>
<reference evidence="2" key="1">
    <citation type="submission" date="2020-11" db="EMBL/GenBank/DDBJ databases">
        <authorList>
            <consortium name="DOE Joint Genome Institute"/>
            <person name="Ahrendt S."/>
            <person name="Riley R."/>
            <person name="Andreopoulos W."/>
            <person name="Labutti K."/>
            <person name="Pangilinan J."/>
            <person name="Ruiz-Duenas F.J."/>
            <person name="Barrasa J.M."/>
            <person name="Sanchez-Garcia M."/>
            <person name="Camarero S."/>
            <person name="Miyauchi S."/>
            <person name="Serrano A."/>
            <person name="Linde D."/>
            <person name="Babiker R."/>
            <person name="Drula E."/>
            <person name="Ayuso-Fernandez I."/>
            <person name="Pacheco R."/>
            <person name="Padilla G."/>
            <person name="Ferreira P."/>
            <person name="Barriuso J."/>
            <person name="Kellner H."/>
            <person name="Castanera R."/>
            <person name="Alfaro M."/>
            <person name="Ramirez L."/>
            <person name="Pisabarro A.G."/>
            <person name="Kuo A."/>
            <person name="Tritt A."/>
            <person name="Lipzen A."/>
            <person name="He G."/>
            <person name="Yan M."/>
            <person name="Ng V."/>
            <person name="Cullen D."/>
            <person name="Martin F."/>
            <person name="Rosso M.-N."/>
            <person name="Henrissat B."/>
            <person name="Hibbett D."/>
            <person name="Martinez A.T."/>
            <person name="Grigoriev I.V."/>
        </authorList>
    </citation>
    <scope>NUCLEOTIDE SEQUENCE</scope>
    <source>
        <strain evidence="2">MF-IS2</strain>
    </source>
</reference>
<dbReference type="GO" id="GO:0051726">
    <property type="term" value="P:regulation of cell cycle"/>
    <property type="evidence" value="ECO:0007669"/>
    <property type="project" value="TreeGrafter"/>
</dbReference>
<dbReference type="GO" id="GO:0032007">
    <property type="term" value="P:negative regulation of TOR signaling"/>
    <property type="evidence" value="ECO:0007669"/>
    <property type="project" value="TreeGrafter"/>
</dbReference>
<dbReference type="EMBL" id="MU151073">
    <property type="protein sequence ID" value="KAF9452301.1"/>
    <property type="molecule type" value="Genomic_DNA"/>
</dbReference>
<evidence type="ECO:0000313" key="2">
    <source>
        <dbReference type="EMBL" id="KAF9452301.1"/>
    </source>
</evidence>
<dbReference type="Proteomes" id="UP000807342">
    <property type="component" value="Unassembled WGS sequence"/>
</dbReference>
<dbReference type="InterPro" id="IPR007483">
    <property type="entry name" value="Hamartin"/>
</dbReference>
<protein>
    <submittedName>
        <fullName evidence="2">Uncharacterized protein</fullName>
    </submittedName>
</protein>
<comment type="caution">
    <text evidence="2">The sequence shown here is derived from an EMBL/GenBank/DDBJ whole genome shotgun (WGS) entry which is preliminary data.</text>
</comment>
<feature type="compositionally biased region" description="Acidic residues" evidence="1">
    <location>
        <begin position="474"/>
        <end position="504"/>
    </location>
</feature>
<dbReference type="OrthoDB" id="28737at2759"/>
<evidence type="ECO:0000313" key="3">
    <source>
        <dbReference type="Proteomes" id="UP000807342"/>
    </source>
</evidence>